<evidence type="ECO:0000256" key="5">
    <source>
        <dbReference type="ARBA" id="ARBA00022949"/>
    </source>
</evidence>
<dbReference type="InterPro" id="IPR000225">
    <property type="entry name" value="Armadillo"/>
</dbReference>
<evidence type="ECO:0000313" key="7">
    <source>
        <dbReference type="WBParaSite" id="ECPE_0001105401-mRNA-1"/>
    </source>
</evidence>
<protein>
    <submittedName>
        <fullName evidence="7">Junction plakoglobin</fullName>
    </submittedName>
</protein>
<evidence type="ECO:0000256" key="3">
    <source>
        <dbReference type="ARBA" id="ARBA00022737"/>
    </source>
</evidence>
<evidence type="ECO:0000256" key="1">
    <source>
        <dbReference type="ARBA" id="ARBA00004282"/>
    </source>
</evidence>
<dbReference type="Pfam" id="PF00514">
    <property type="entry name" value="Arm"/>
    <property type="match status" value="1"/>
</dbReference>
<dbReference type="PANTHER" id="PTHR10372:SF27">
    <property type="entry name" value="ADHERENS JUNCTION PROTEIN P120"/>
    <property type="match status" value="1"/>
</dbReference>
<name>A0A183AVN5_9TREM</name>
<dbReference type="SUPFAM" id="SSF48371">
    <property type="entry name" value="ARM repeat"/>
    <property type="match status" value="1"/>
</dbReference>
<dbReference type="PROSITE" id="PS50176">
    <property type="entry name" value="ARM_REPEAT"/>
    <property type="match status" value="1"/>
</dbReference>
<dbReference type="InterPro" id="IPR028435">
    <property type="entry name" value="Plakophilin/d_Catenin"/>
</dbReference>
<dbReference type="InterPro" id="IPR016024">
    <property type="entry name" value="ARM-type_fold"/>
</dbReference>
<dbReference type="GO" id="GO:0005634">
    <property type="term" value="C:nucleus"/>
    <property type="evidence" value="ECO:0007669"/>
    <property type="project" value="TreeGrafter"/>
</dbReference>
<sequence length="229" mass="25539">LLDLLQQSSNPCSLEATSGILQNVTAGNWSPAQYAKKTIRILHGLPILTELLNAPSPRIVLVTANALRNLATDERCSVLLGKHAIQRIISALNNCTTHVPSLEHSTREANPEWQMPTSVDYHSSQSVRSSVYGTMNDHIPKKLTYSVTSALLQLCAMQLVAPILRHTDNLALKNMIAEEKTAKYLFFLHKYTTPQYILQQIVDSYFPTDVLLRWVELKSAGKSTTQRST</sequence>
<dbReference type="GO" id="GO:0005886">
    <property type="term" value="C:plasma membrane"/>
    <property type="evidence" value="ECO:0007669"/>
    <property type="project" value="TreeGrafter"/>
</dbReference>
<feature type="repeat" description="ARM" evidence="6">
    <location>
        <begin position="43"/>
        <end position="74"/>
    </location>
</feature>
<evidence type="ECO:0000256" key="4">
    <source>
        <dbReference type="ARBA" id="ARBA00022889"/>
    </source>
</evidence>
<keyword evidence="3" id="KW-0677">Repeat</keyword>
<evidence type="ECO:0000256" key="2">
    <source>
        <dbReference type="ARBA" id="ARBA00005462"/>
    </source>
</evidence>
<dbReference type="AlphaFoldDB" id="A0A183AVN5"/>
<dbReference type="GO" id="GO:0098609">
    <property type="term" value="P:cell-cell adhesion"/>
    <property type="evidence" value="ECO:0007669"/>
    <property type="project" value="InterPro"/>
</dbReference>
<dbReference type="GO" id="GO:0005737">
    <property type="term" value="C:cytoplasm"/>
    <property type="evidence" value="ECO:0007669"/>
    <property type="project" value="TreeGrafter"/>
</dbReference>
<dbReference type="Gene3D" id="1.25.10.10">
    <property type="entry name" value="Leucine-rich Repeat Variant"/>
    <property type="match status" value="1"/>
</dbReference>
<accession>A0A183AVN5</accession>
<dbReference type="WBParaSite" id="ECPE_0001105401-mRNA-1">
    <property type="protein sequence ID" value="ECPE_0001105401-mRNA-1"/>
    <property type="gene ID" value="ECPE_0001105401"/>
</dbReference>
<dbReference type="SMART" id="SM00185">
    <property type="entry name" value="ARM"/>
    <property type="match status" value="1"/>
</dbReference>
<dbReference type="InterPro" id="IPR011989">
    <property type="entry name" value="ARM-like"/>
</dbReference>
<comment type="subcellular location">
    <subcellularLocation>
        <location evidence="1">Cell junction</location>
    </subcellularLocation>
</comment>
<keyword evidence="4" id="KW-0130">Cell adhesion</keyword>
<keyword evidence="5" id="KW-0965">Cell junction</keyword>
<evidence type="ECO:0000256" key="6">
    <source>
        <dbReference type="PROSITE-ProRule" id="PRU00259"/>
    </source>
</evidence>
<dbReference type="PANTHER" id="PTHR10372">
    <property type="entry name" value="PLAKOPHILLIN-RELATED"/>
    <property type="match status" value="1"/>
</dbReference>
<proteinExistence type="inferred from homology"/>
<reference evidence="7" key="1">
    <citation type="submission" date="2016-06" db="UniProtKB">
        <authorList>
            <consortium name="WormBaseParasite"/>
        </authorList>
    </citation>
    <scope>IDENTIFICATION</scope>
</reference>
<comment type="similarity">
    <text evidence="2">Belongs to the beta-catenin family.</text>
</comment>
<dbReference type="GO" id="GO:0005912">
    <property type="term" value="C:adherens junction"/>
    <property type="evidence" value="ECO:0007669"/>
    <property type="project" value="TreeGrafter"/>
</dbReference>
<organism evidence="7">
    <name type="scientific">Echinostoma caproni</name>
    <dbReference type="NCBI Taxonomy" id="27848"/>
    <lineage>
        <taxon>Eukaryota</taxon>
        <taxon>Metazoa</taxon>
        <taxon>Spiralia</taxon>
        <taxon>Lophotrochozoa</taxon>
        <taxon>Platyhelminthes</taxon>
        <taxon>Trematoda</taxon>
        <taxon>Digenea</taxon>
        <taxon>Plagiorchiida</taxon>
        <taxon>Echinostomata</taxon>
        <taxon>Echinostomatoidea</taxon>
        <taxon>Echinostomatidae</taxon>
        <taxon>Echinostoma</taxon>
    </lineage>
</organism>